<keyword evidence="7" id="KW-1185">Reference proteome</keyword>
<dbReference type="Gene3D" id="3.40.190.10">
    <property type="entry name" value="Periplasmic binding protein-like II"/>
    <property type="match status" value="2"/>
</dbReference>
<evidence type="ECO:0000256" key="3">
    <source>
        <dbReference type="ARBA" id="ARBA00023125"/>
    </source>
</evidence>
<dbReference type="PATRIC" id="fig|413882.6.peg.3335"/>
<dbReference type="InterPro" id="IPR005119">
    <property type="entry name" value="LysR_subst-bd"/>
</dbReference>
<dbReference type="CDD" id="cd08472">
    <property type="entry name" value="PBP2_CrgA_like_3"/>
    <property type="match status" value="1"/>
</dbReference>
<dbReference type="EMBL" id="CP011371">
    <property type="protein sequence ID" value="AKJ29888.1"/>
    <property type="molecule type" value="Genomic_DNA"/>
</dbReference>
<dbReference type="STRING" id="413882.AAW51_3197"/>
<dbReference type="GO" id="GO:0006351">
    <property type="term" value="P:DNA-templated transcription"/>
    <property type="evidence" value="ECO:0007669"/>
    <property type="project" value="TreeGrafter"/>
</dbReference>
<dbReference type="InterPro" id="IPR058163">
    <property type="entry name" value="LysR-type_TF_proteobact-type"/>
</dbReference>
<dbReference type="SUPFAM" id="SSF53850">
    <property type="entry name" value="Periplasmic binding protein-like II"/>
    <property type="match status" value="1"/>
</dbReference>
<gene>
    <name evidence="6" type="ORF">AAW51_3197</name>
</gene>
<dbReference type="InterPro" id="IPR000847">
    <property type="entry name" value="LysR_HTH_N"/>
</dbReference>
<reference evidence="6 7" key="1">
    <citation type="submission" date="2015-05" db="EMBL/GenBank/DDBJ databases">
        <authorList>
            <person name="Tang B."/>
            <person name="Yu Y."/>
        </authorList>
    </citation>
    <scope>NUCLEOTIDE SEQUENCE [LARGE SCALE GENOMIC DNA]</scope>
    <source>
        <strain evidence="6 7">DSM 7029</strain>
    </source>
</reference>
<evidence type="ECO:0000256" key="1">
    <source>
        <dbReference type="ARBA" id="ARBA00009437"/>
    </source>
</evidence>
<evidence type="ECO:0000256" key="2">
    <source>
        <dbReference type="ARBA" id="ARBA00023015"/>
    </source>
</evidence>
<dbReference type="Pfam" id="PF00126">
    <property type="entry name" value="HTH_1"/>
    <property type="match status" value="1"/>
</dbReference>
<organism evidence="6 7">
    <name type="scientific">Caldimonas brevitalea</name>
    <dbReference type="NCBI Taxonomy" id="413882"/>
    <lineage>
        <taxon>Bacteria</taxon>
        <taxon>Pseudomonadati</taxon>
        <taxon>Pseudomonadota</taxon>
        <taxon>Betaproteobacteria</taxon>
        <taxon>Burkholderiales</taxon>
        <taxon>Sphaerotilaceae</taxon>
        <taxon>Caldimonas</taxon>
    </lineage>
</organism>
<dbReference type="PANTHER" id="PTHR30537">
    <property type="entry name" value="HTH-TYPE TRANSCRIPTIONAL REGULATOR"/>
    <property type="match status" value="1"/>
</dbReference>
<dbReference type="InterPro" id="IPR036390">
    <property type="entry name" value="WH_DNA-bd_sf"/>
</dbReference>
<dbReference type="Gene3D" id="1.10.10.10">
    <property type="entry name" value="Winged helix-like DNA-binding domain superfamily/Winged helix DNA-binding domain"/>
    <property type="match status" value="1"/>
</dbReference>
<feature type="domain" description="HTH lysR-type" evidence="5">
    <location>
        <begin position="1"/>
        <end position="59"/>
    </location>
</feature>
<dbReference type="Proteomes" id="UP000035352">
    <property type="component" value="Chromosome"/>
</dbReference>
<protein>
    <submittedName>
        <fullName evidence="6">Transcriptional regulator, LysR family</fullName>
    </submittedName>
</protein>
<evidence type="ECO:0000313" key="7">
    <source>
        <dbReference type="Proteomes" id="UP000035352"/>
    </source>
</evidence>
<dbReference type="SUPFAM" id="SSF46785">
    <property type="entry name" value="Winged helix' DNA-binding domain"/>
    <property type="match status" value="1"/>
</dbReference>
<dbReference type="GO" id="GO:0003700">
    <property type="term" value="F:DNA-binding transcription factor activity"/>
    <property type="evidence" value="ECO:0007669"/>
    <property type="project" value="InterPro"/>
</dbReference>
<keyword evidence="2" id="KW-0805">Transcription regulation</keyword>
<name>A0A0G3BPI0_9BURK</name>
<proteinExistence type="inferred from homology"/>
<dbReference type="OrthoDB" id="9076738at2"/>
<keyword evidence="3" id="KW-0238">DNA-binding</keyword>
<dbReference type="PROSITE" id="PS50931">
    <property type="entry name" value="HTH_LYSR"/>
    <property type="match status" value="1"/>
</dbReference>
<keyword evidence="4" id="KW-0804">Transcription</keyword>
<evidence type="ECO:0000259" key="5">
    <source>
        <dbReference type="PROSITE" id="PS50931"/>
    </source>
</evidence>
<dbReference type="AlphaFoldDB" id="A0A0G3BPI0"/>
<dbReference type="KEGG" id="pbh:AAW51_3197"/>
<dbReference type="RefSeq" id="WP_083438338.1">
    <property type="nucleotide sequence ID" value="NZ_CP011371.1"/>
</dbReference>
<evidence type="ECO:0000256" key="4">
    <source>
        <dbReference type="ARBA" id="ARBA00023163"/>
    </source>
</evidence>
<dbReference type="FunFam" id="3.40.190.290:FF:000001">
    <property type="entry name" value="Transcriptional regulator, LysR family"/>
    <property type="match status" value="1"/>
</dbReference>
<accession>A0A0G3BPI0</accession>
<sequence length="343" mass="37549">MDQLAAMRAFLRVADTGSFTKAAESLQMPKPTLTKLVQNLETHLHTKLLHRTTRRVQVTSDGAAYYDRVARVLVELDDIDASMSNARACPKGRLRVEAPSSLATLVILPALSEFLQEYPSIQVDLGVSDRPVDMIGDNIDCAVRAGEVTDESMVARHIGEVHAVACATPAYLREHGTPSHPSELEDRHTMVSYFLGGGRQKEFVFAKDAERITVRGRYRAAVNDSNAYLAAGLAGLGIIQVPTFMVQQHLSSGALQPVLCQWISAPKPIYLVYPPNRHLSTRVRVFANWVTELFANHDLIQRRSTLRMGESGLTPLCELMGGLPMPHGAAASEAQVAEEVAQA</sequence>
<dbReference type="Pfam" id="PF03466">
    <property type="entry name" value="LysR_substrate"/>
    <property type="match status" value="1"/>
</dbReference>
<comment type="similarity">
    <text evidence="1">Belongs to the LysR transcriptional regulatory family.</text>
</comment>
<dbReference type="PANTHER" id="PTHR30537:SF17">
    <property type="entry name" value="LYSR-FAMILY REGULATORY PROTEIN"/>
    <property type="match status" value="1"/>
</dbReference>
<dbReference type="InterPro" id="IPR036388">
    <property type="entry name" value="WH-like_DNA-bd_sf"/>
</dbReference>
<dbReference type="FunFam" id="1.10.10.10:FF:000001">
    <property type="entry name" value="LysR family transcriptional regulator"/>
    <property type="match status" value="1"/>
</dbReference>
<evidence type="ECO:0000313" key="6">
    <source>
        <dbReference type="EMBL" id="AKJ29888.1"/>
    </source>
</evidence>
<dbReference type="GO" id="GO:0043565">
    <property type="term" value="F:sequence-specific DNA binding"/>
    <property type="evidence" value="ECO:0007669"/>
    <property type="project" value="TreeGrafter"/>
</dbReference>